<evidence type="ECO:0000313" key="8">
    <source>
        <dbReference type="EMBL" id="PPA75947.1"/>
    </source>
</evidence>
<organism evidence="8 9">
    <name type="scientific">Achromobacter spanius</name>
    <dbReference type="NCBI Taxonomy" id="217203"/>
    <lineage>
        <taxon>Bacteria</taxon>
        <taxon>Pseudomonadati</taxon>
        <taxon>Pseudomonadota</taxon>
        <taxon>Betaproteobacteria</taxon>
        <taxon>Burkholderiales</taxon>
        <taxon>Alcaligenaceae</taxon>
        <taxon>Achromobacter</taxon>
    </lineage>
</organism>
<dbReference type="PANTHER" id="PTHR23513">
    <property type="entry name" value="INTEGRAL MEMBRANE EFFLUX PROTEIN-RELATED"/>
    <property type="match status" value="1"/>
</dbReference>
<evidence type="ECO:0000256" key="6">
    <source>
        <dbReference type="SAM" id="MobiDB-lite"/>
    </source>
</evidence>
<dbReference type="Proteomes" id="UP000239990">
    <property type="component" value="Unassembled WGS sequence"/>
</dbReference>
<dbReference type="InterPro" id="IPR036259">
    <property type="entry name" value="MFS_trans_sf"/>
</dbReference>
<keyword evidence="5 7" id="KW-0472">Membrane</keyword>
<feature type="compositionally biased region" description="Low complexity" evidence="6">
    <location>
        <begin position="207"/>
        <end position="222"/>
    </location>
</feature>
<feature type="transmembrane region" description="Helical" evidence="7">
    <location>
        <begin position="408"/>
        <end position="428"/>
    </location>
</feature>
<dbReference type="GO" id="GO:0005886">
    <property type="term" value="C:plasma membrane"/>
    <property type="evidence" value="ECO:0007669"/>
    <property type="project" value="UniProtKB-SubCell"/>
</dbReference>
<evidence type="ECO:0000256" key="3">
    <source>
        <dbReference type="ARBA" id="ARBA00022692"/>
    </source>
</evidence>
<feature type="transmembrane region" description="Helical" evidence="7">
    <location>
        <begin position="252"/>
        <end position="275"/>
    </location>
</feature>
<dbReference type="PANTHER" id="PTHR23513:SF6">
    <property type="entry name" value="MAJOR FACILITATOR SUPERFAMILY ASSOCIATED DOMAIN-CONTAINING PROTEIN"/>
    <property type="match status" value="1"/>
</dbReference>
<dbReference type="Gene3D" id="1.20.1250.20">
    <property type="entry name" value="MFS general substrate transporter like domains"/>
    <property type="match status" value="1"/>
</dbReference>
<dbReference type="Pfam" id="PF07690">
    <property type="entry name" value="MFS_1"/>
    <property type="match status" value="1"/>
</dbReference>
<reference evidence="8 9" key="1">
    <citation type="submission" date="2018-02" db="EMBL/GenBank/DDBJ databases">
        <title>Draft Genome of Achromobacter spanius stain 6.</title>
        <authorList>
            <person name="Gunasekera T.S."/>
            <person name="Radwan O."/>
            <person name="Ruiz O.N."/>
        </authorList>
    </citation>
    <scope>NUCLEOTIDE SEQUENCE [LARGE SCALE GENOMIC DNA]</scope>
    <source>
        <strain evidence="8 9">6</strain>
    </source>
</reference>
<comment type="caution">
    <text evidence="8">The sequence shown here is derived from an EMBL/GenBank/DDBJ whole genome shotgun (WGS) entry which is preliminary data.</text>
</comment>
<dbReference type="CDD" id="cd06173">
    <property type="entry name" value="MFS_MefA_like"/>
    <property type="match status" value="1"/>
</dbReference>
<feature type="transmembrane region" description="Helical" evidence="7">
    <location>
        <begin position="340"/>
        <end position="358"/>
    </location>
</feature>
<dbReference type="GO" id="GO:0022857">
    <property type="term" value="F:transmembrane transporter activity"/>
    <property type="evidence" value="ECO:0007669"/>
    <property type="project" value="InterPro"/>
</dbReference>
<dbReference type="InterPro" id="IPR011701">
    <property type="entry name" value="MFS"/>
</dbReference>
<feature type="transmembrane region" description="Helical" evidence="7">
    <location>
        <begin position="287"/>
        <end position="307"/>
    </location>
</feature>
<protein>
    <submittedName>
        <fullName evidence="8">MFS transporter</fullName>
    </submittedName>
</protein>
<feature type="transmembrane region" description="Helical" evidence="7">
    <location>
        <begin position="379"/>
        <end position="402"/>
    </location>
</feature>
<evidence type="ECO:0000256" key="5">
    <source>
        <dbReference type="ARBA" id="ARBA00023136"/>
    </source>
</evidence>
<accession>A0A2S5GS74</accession>
<dbReference type="AlphaFoldDB" id="A0A2S5GS74"/>
<dbReference type="SUPFAM" id="SSF103473">
    <property type="entry name" value="MFS general substrate transporter"/>
    <property type="match status" value="1"/>
</dbReference>
<sequence length="441" mass="44358">MSSLPAAFRRLAASNLAAQFSEQMALAAAPLVAVLTLGATAAQTGALQAAQTLPFLLLSLPAGVLADRMSRKALMTGAECVRAASLLVLLALLWMGALNLTWLAALGFLGAVGTVAYNVSAPALVPRLVRAGDLANANRWLELARSCAFSAGPAAGGALVGWMGAPIAYVLATTLSLLAAVCLAGLPQDAAPDAGSDVGSDLRSDAASDGGSDAGAPARDAPPVAAPLRPGILAQLREGAAFVAAHALLRPVLITAVFFNTAWFILQAVYVAYAIDRLGLSATGVGITLGVYGAGMLAGALAAPWLARRLSFGAMIAAGPLTALVASGILLSTLAYPSGVWAALGFFLFGAGPILWTITTTTLRQAVTPNALLGRVSAVILTATFGARPVGALIGAGLAARVGVEACLWASTAGFVIQFLVLFASPVLRLRSQPESVGAGA</sequence>
<keyword evidence="3 7" id="KW-0812">Transmembrane</keyword>
<dbReference type="EMBL" id="PREU01000005">
    <property type="protein sequence ID" value="PPA75947.1"/>
    <property type="molecule type" value="Genomic_DNA"/>
</dbReference>
<evidence type="ECO:0000256" key="7">
    <source>
        <dbReference type="SAM" id="Phobius"/>
    </source>
</evidence>
<keyword evidence="4 7" id="KW-1133">Transmembrane helix</keyword>
<comment type="subcellular location">
    <subcellularLocation>
        <location evidence="1">Cell membrane</location>
        <topology evidence="1">Multi-pass membrane protein</topology>
    </subcellularLocation>
</comment>
<evidence type="ECO:0000256" key="4">
    <source>
        <dbReference type="ARBA" id="ARBA00022989"/>
    </source>
</evidence>
<evidence type="ECO:0000313" key="9">
    <source>
        <dbReference type="Proteomes" id="UP000239990"/>
    </source>
</evidence>
<name>A0A2S5GS74_9BURK</name>
<keyword evidence="2" id="KW-1003">Cell membrane</keyword>
<evidence type="ECO:0000256" key="1">
    <source>
        <dbReference type="ARBA" id="ARBA00004651"/>
    </source>
</evidence>
<dbReference type="OrthoDB" id="145388at2"/>
<evidence type="ECO:0000256" key="2">
    <source>
        <dbReference type="ARBA" id="ARBA00022475"/>
    </source>
</evidence>
<proteinExistence type="predicted"/>
<feature type="region of interest" description="Disordered" evidence="6">
    <location>
        <begin position="195"/>
        <end position="222"/>
    </location>
</feature>
<feature type="transmembrane region" description="Helical" evidence="7">
    <location>
        <begin position="314"/>
        <end position="334"/>
    </location>
</feature>
<feature type="transmembrane region" description="Helical" evidence="7">
    <location>
        <begin position="167"/>
        <end position="186"/>
    </location>
</feature>
<gene>
    <name evidence="8" type="ORF">C4E15_12915</name>
</gene>